<keyword evidence="5" id="KW-0732">Signal</keyword>
<comment type="caution">
    <text evidence="11">The sequence shown here is derived from an EMBL/GenBank/DDBJ whole genome shotgun (WGS) entry which is preliminary data.</text>
</comment>
<comment type="subcellular location">
    <subcellularLocation>
        <location evidence="1">Secreted</location>
    </subcellularLocation>
</comment>
<keyword evidence="12" id="KW-1185">Reference proteome</keyword>
<evidence type="ECO:0000259" key="10">
    <source>
        <dbReference type="Pfam" id="PF20145"/>
    </source>
</evidence>
<reference evidence="11" key="1">
    <citation type="journal article" date="2023" name="Mol. Biol. Evol.">
        <title>Third-Generation Sequencing Reveals the Adaptive Role of the Epigenome in Three Deep-Sea Polychaetes.</title>
        <authorList>
            <person name="Perez M."/>
            <person name="Aroh O."/>
            <person name="Sun Y."/>
            <person name="Lan Y."/>
            <person name="Juniper S.K."/>
            <person name="Young C.R."/>
            <person name="Angers B."/>
            <person name="Qian P.Y."/>
        </authorList>
    </citation>
    <scope>NUCLEOTIDE SEQUENCE</scope>
    <source>
        <strain evidence="11">R07B-5</strain>
    </source>
</reference>
<protein>
    <recommendedName>
        <fullName evidence="3">Mesencephalic astrocyte-derived neurotrophic factor homolog</fullName>
    </recommendedName>
    <alternativeName>
        <fullName evidence="7">MANF/CDNF-like protein</fullName>
    </alternativeName>
</protein>
<dbReference type="Pfam" id="PF10208">
    <property type="entry name" value="ARMET_C"/>
    <property type="match status" value="1"/>
</dbReference>
<evidence type="ECO:0000256" key="2">
    <source>
        <dbReference type="ARBA" id="ARBA00005617"/>
    </source>
</evidence>
<evidence type="ECO:0000256" key="5">
    <source>
        <dbReference type="ARBA" id="ARBA00022729"/>
    </source>
</evidence>
<dbReference type="FunFam" id="1.10.225.10:FF:000003">
    <property type="entry name" value="Mesencephalic astrocyte-derived neurotrophic factor"/>
    <property type="match status" value="1"/>
</dbReference>
<dbReference type="GO" id="GO:0031175">
    <property type="term" value="P:neuron projection development"/>
    <property type="evidence" value="ECO:0007669"/>
    <property type="project" value="TreeGrafter"/>
</dbReference>
<evidence type="ECO:0000313" key="12">
    <source>
        <dbReference type="Proteomes" id="UP001209878"/>
    </source>
</evidence>
<dbReference type="Proteomes" id="UP001209878">
    <property type="component" value="Unassembled WGS sequence"/>
</dbReference>
<keyword evidence="8" id="KW-0472">Membrane</keyword>
<dbReference type="Pfam" id="PF20145">
    <property type="entry name" value="ARMET_N"/>
    <property type="match status" value="1"/>
</dbReference>
<dbReference type="AlphaFoldDB" id="A0AAD9P0X8"/>
<sequence length="193" mass="22088">MARHIVQELNLQIVIAVLTICCVIFLAEGKKLKSANEENCEVCVKYIGKFIDSLDSDTKGDQKKVEKAFMKFCKNSKKGNNRLCYYIGGLEESATSIVAELAKPISWGMPSDKICYKLYIKDQQICDLKYEKTVDLATVNLKKLKVKELKNILSDWDEQCRGCTEKSDYIKLIDELMPKYAPEAAEKRKRQEL</sequence>
<evidence type="ECO:0000313" key="11">
    <source>
        <dbReference type="EMBL" id="KAK2186136.1"/>
    </source>
</evidence>
<dbReference type="PANTHER" id="PTHR12990">
    <property type="entry name" value="ARMET-LIKE PROTEIN"/>
    <property type="match status" value="1"/>
</dbReference>
<dbReference type="Gene3D" id="1.10.720.30">
    <property type="entry name" value="SAP domain"/>
    <property type="match status" value="1"/>
</dbReference>
<dbReference type="EMBL" id="JAODUO010000211">
    <property type="protein sequence ID" value="KAK2186136.1"/>
    <property type="molecule type" value="Genomic_DNA"/>
</dbReference>
<evidence type="ECO:0000256" key="3">
    <source>
        <dbReference type="ARBA" id="ARBA00014267"/>
    </source>
</evidence>
<feature type="domain" description="ARMET N-terminal" evidence="10">
    <location>
        <begin position="39"/>
        <end position="134"/>
    </location>
</feature>
<dbReference type="InterPro" id="IPR036361">
    <property type="entry name" value="SAP_dom_sf"/>
</dbReference>
<keyword evidence="8" id="KW-0812">Transmembrane</keyword>
<evidence type="ECO:0000256" key="7">
    <source>
        <dbReference type="ARBA" id="ARBA00032923"/>
    </source>
</evidence>
<name>A0AAD9P0X8_RIDPI</name>
<proteinExistence type="inferred from homology"/>
<evidence type="ECO:0000256" key="1">
    <source>
        <dbReference type="ARBA" id="ARBA00004613"/>
    </source>
</evidence>
<feature type="transmembrane region" description="Helical" evidence="8">
    <location>
        <begin position="9"/>
        <end position="27"/>
    </location>
</feature>
<comment type="similarity">
    <text evidence="2">Belongs to the ARMET family.</text>
</comment>
<dbReference type="InterPro" id="IPR045333">
    <property type="entry name" value="ARMET-like"/>
</dbReference>
<keyword evidence="6" id="KW-1015">Disulfide bond</keyword>
<keyword evidence="4" id="KW-0964">Secreted</keyword>
<dbReference type="FunFam" id="1.10.720.30:FF:000003">
    <property type="entry name" value="Mesencephalic astrocyte-derived neurotrophic factor"/>
    <property type="match status" value="1"/>
</dbReference>
<organism evidence="11 12">
    <name type="scientific">Ridgeia piscesae</name>
    <name type="common">Tubeworm</name>
    <dbReference type="NCBI Taxonomy" id="27915"/>
    <lineage>
        <taxon>Eukaryota</taxon>
        <taxon>Metazoa</taxon>
        <taxon>Spiralia</taxon>
        <taxon>Lophotrochozoa</taxon>
        <taxon>Annelida</taxon>
        <taxon>Polychaeta</taxon>
        <taxon>Sedentaria</taxon>
        <taxon>Canalipalpata</taxon>
        <taxon>Sabellida</taxon>
        <taxon>Siboglinidae</taxon>
        <taxon>Ridgeia</taxon>
    </lineage>
</organism>
<accession>A0AAD9P0X8</accession>
<evidence type="ECO:0000256" key="8">
    <source>
        <dbReference type="SAM" id="Phobius"/>
    </source>
</evidence>
<keyword evidence="8" id="KW-1133">Transmembrane helix</keyword>
<dbReference type="InterPro" id="IPR045332">
    <property type="entry name" value="ARMET_N"/>
</dbReference>
<dbReference type="GO" id="GO:0071542">
    <property type="term" value="P:dopaminergic neuron differentiation"/>
    <property type="evidence" value="ECO:0007669"/>
    <property type="project" value="TreeGrafter"/>
</dbReference>
<dbReference type="Gene3D" id="1.10.225.10">
    <property type="entry name" value="Saposin-like"/>
    <property type="match status" value="1"/>
</dbReference>
<evidence type="ECO:0000256" key="6">
    <source>
        <dbReference type="ARBA" id="ARBA00023157"/>
    </source>
</evidence>
<evidence type="ECO:0000256" key="4">
    <source>
        <dbReference type="ARBA" id="ARBA00022525"/>
    </source>
</evidence>
<feature type="domain" description="ARMET C-terminal" evidence="9">
    <location>
        <begin position="138"/>
        <end position="180"/>
    </location>
</feature>
<dbReference type="GO" id="GO:0005615">
    <property type="term" value="C:extracellular space"/>
    <property type="evidence" value="ECO:0007669"/>
    <property type="project" value="TreeGrafter"/>
</dbReference>
<evidence type="ECO:0000259" key="9">
    <source>
        <dbReference type="Pfam" id="PF10208"/>
    </source>
</evidence>
<dbReference type="InterPro" id="IPR019345">
    <property type="entry name" value="ARMET_C"/>
</dbReference>
<dbReference type="SUPFAM" id="SSF68906">
    <property type="entry name" value="SAP domain"/>
    <property type="match status" value="1"/>
</dbReference>
<dbReference type="PANTHER" id="PTHR12990:SF5">
    <property type="entry name" value="MESENCEPHALIC ASTROCYTE-DERIVED NEUROTROPHIC FACTOR HOMOLOG"/>
    <property type="match status" value="1"/>
</dbReference>
<gene>
    <name evidence="11" type="ORF">NP493_212g01019</name>
</gene>
<dbReference type="GO" id="GO:0005783">
    <property type="term" value="C:endoplasmic reticulum"/>
    <property type="evidence" value="ECO:0007669"/>
    <property type="project" value="TreeGrafter"/>
</dbReference>